<accession>A0A2P6RGJ2</accession>
<evidence type="ECO:0000313" key="1">
    <source>
        <dbReference type="EMBL" id="PRQ45550.1"/>
    </source>
</evidence>
<keyword evidence="2" id="KW-1185">Reference proteome</keyword>
<dbReference type="EMBL" id="PDCK01000041">
    <property type="protein sequence ID" value="PRQ45550.1"/>
    <property type="molecule type" value="Genomic_DNA"/>
</dbReference>
<protein>
    <submittedName>
        <fullName evidence="1">Uncharacterized protein</fullName>
    </submittedName>
</protein>
<reference evidence="1 2" key="1">
    <citation type="journal article" date="2018" name="Nat. Genet.">
        <title>The Rosa genome provides new insights in the design of modern roses.</title>
        <authorList>
            <person name="Bendahmane M."/>
        </authorList>
    </citation>
    <scope>NUCLEOTIDE SEQUENCE [LARGE SCALE GENOMIC DNA]</scope>
    <source>
        <strain evidence="2">cv. Old Blush</strain>
    </source>
</reference>
<dbReference type="Gramene" id="PRQ45550">
    <property type="protein sequence ID" value="PRQ45550"/>
    <property type="gene ID" value="RchiOBHm_Chr3g0492611"/>
</dbReference>
<proteinExistence type="predicted"/>
<organism evidence="1 2">
    <name type="scientific">Rosa chinensis</name>
    <name type="common">China rose</name>
    <dbReference type="NCBI Taxonomy" id="74649"/>
    <lineage>
        <taxon>Eukaryota</taxon>
        <taxon>Viridiplantae</taxon>
        <taxon>Streptophyta</taxon>
        <taxon>Embryophyta</taxon>
        <taxon>Tracheophyta</taxon>
        <taxon>Spermatophyta</taxon>
        <taxon>Magnoliopsida</taxon>
        <taxon>eudicotyledons</taxon>
        <taxon>Gunneridae</taxon>
        <taxon>Pentapetalae</taxon>
        <taxon>rosids</taxon>
        <taxon>fabids</taxon>
        <taxon>Rosales</taxon>
        <taxon>Rosaceae</taxon>
        <taxon>Rosoideae</taxon>
        <taxon>Rosoideae incertae sedis</taxon>
        <taxon>Rosa</taxon>
    </lineage>
</organism>
<comment type="caution">
    <text evidence="1">The sequence shown here is derived from an EMBL/GenBank/DDBJ whole genome shotgun (WGS) entry which is preliminary data.</text>
</comment>
<dbReference type="Proteomes" id="UP000238479">
    <property type="component" value="Chromosome 3"/>
</dbReference>
<gene>
    <name evidence="1" type="ORF">RchiOBHm_Chr3g0492611</name>
</gene>
<name>A0A2P6RGJ2_ROSCH</name>
<evidence type="ECO:0000313" key="2">
    <source>
        <dbReference type="Proteomes" id="UP000238479"/>
    </source>
</evidence>
<sequence>MTVLPFSFHQLQGATRILWCSNRKRKKRIWFRQHSICGFGGFGESEDCRFSFSSAIGSW</sequence>
<dbReference type="AlphaFoldDB" id="A0A2P6RGJ2"/>